<dbReference type="Pfam" id="PF07299">
    <property type="entry name" value="EF-G-binding_N"/>
    <property type="match status" value="1"/>
</dbReference>
<dbReference type="InterPro" id="IPR038344">
    <property type="entry name" value="EF-G_N_sf"/>
</dbReference>
<dbReference type="EMBL" id="NGJU01000021">
    <property type="protein sequence ID" value="RST92747.1"/>
    <property type="molecule type" value="Genomic_DNA"/>
</dbReference>
<evidence type="ECO:0000259" key="2">
    <source>
        <dbReference type="Pfam" id="PF16571"/>
    </source>
</evidence>
<dbReference type="Proteomes" id="UP000287239">
    <property type="component" value="Unassembled WGS sequence"/>
</dbReference>
<proteinExistence type="predicted"/>
<gene>
    <name evidence="3" type="ORF">CBF35_12555</name>
</gene>
<name>A0A429ZGF1_9ENTE</name>
<evidence type="ECO:0000259" key="1">
    <source>
        <dbReference type="Pfam" id="PF07299"/>
    </source>
</evidence>
<sequence>MKPFIQPYHYNFLAEHSLNLLKTNQWVNDQGTRGTLRSLIIEKIHETFPDSSLTELAILEEILLIEKSHKEVQAYLEKLTPLIIPFKAPTDSELKKLFKKTKKLKLPDWQTLPLTDFSFYGWNDPGQQRKYLIYYENDQLIGVDGVVSPTVKTSICSICHTKSAVTLFIARVRGGHDGTYLNQGNYICYDSHQCNKQIQRRTELEAFMANVKYQK</sequence>
<dbReference type="InterPro" id="IPR032330">
    <property type="entry name" value="EF-G-binding_C"/>
</dbReference>
<reference evidence="3 4" key="1">
    <citation type="submission" date="2017-05" db="EMBL/GenBank/DDBJ databases">
        <title>Vagococcus spp. assemblies.</title>
        <authorList>
            <person name="Gulvik C.A."/>
        </authorList>
    </citation>
    <scope>NUCLEOTIDE SEQUENCE [LARGE SCALE GENOMIC DNA]</scope>
    <source>
        <strain evidence="3 4">NCFB 2777</strain>
    </source>
</reference>
<organism evidence="3 4">
    <name type="scientific">Vagococcus salmoninarum</name>
    <dbReference type="NCBI Taxonomy" id="2739"/>
    <lineage>
        <taxon>Bacteria</taxon>
        <taxon>Bacillati</taxon>
        <taxon>Bacillota</taxon>
        <taxon>Bacilli</taxon>
        <taxon>Lactobacillales</taxon>
        <taxon>Enterococcaceae</taxon>
        <taxon>Vagococcus</taxon>
    </lineage>
</organism>
<dbReference type="InterPro" id="IPR010841">
    <property type="entry name" value="EF-G-binding_N"/>
</dbReference>
<accession>A0A429ZGF1</accession>
<keyword evidence="4" id="KW-1185">Reference proteome</keyword>
<dbReference type="OrthoDB" id="1891078at2"/>
<protein>
    <recommendedName>
        <fullName evidence="5">Elongation factor G-binding protein</fullName>
    </recommendedName>
</protein>
<dbReference type="GeneID" id="98569173"/>
<comment type="caution">
    <text evidence="3">The sequence shown here is derived from an EMBL/GenBank/DDBJ whole genome shotgun (WGS) entry which is preliminary data.</text>
</comment>
<feature type="domain" description="Elongation factor G-binding protein N-terminal" evidence="1">
    <location>
        <begin position="4"/>
        <end position="87"/>
    </location>
</feature>
<feature type="domain" description="Elongation factor G-binding protein C-terminal treble-clef zinc-finger" evidence="2">
    <location>
        <begin position="100"/>
        <end position="205"/>
    </location>
</feature>
<dbReference type="RefSeq" id="WP_126781637.1">
    <property type="nucleotide sequence ID" value="NZ_NGJU01000021.1"/>
</dbReference>
<dbReference type="Pfam" id="PF16571">
    <property type="entry name" value="FBP_C"/>
    <property type="match status" value="1"/>
</dbReference>
<dbReference type="AlphaFoldDB" id="A0A429ZGF1"/>
<evidence type="ECO:0000313" key="4">
    <source>
        <dbReference type="Proteomes" id="UP000287239"/>
    </source>
</evidence>
<evidence type="ECO:0008006" key="5">
    <source>
        <dbReference type="Google" id="ProtNLM"/>
    </source>
</evidence>
<dbReference type="Gene3D" id="1.20.1280.250">
    <property type="match status" value="1"/>
</dbReference>
<dbReference type="CDD" id="cd16342">
    <property type="entry name" value="FusC_FusB"/>
    <property type="match status" value="1"/>
</dbReference>
<evidence type="ECO:0000313" key="3">
    <source>
        <dbReference type="EMBL" id="RST92747.1"/>
    </source>
</evidence>